<evidence type="ECO:0000256" key="6">
    <source>
        <dbReference type="ARBA" id="ARBA00023235"/>
    </source>
</evidence>
<sequence>PNSAVELTLQIPATATGAAYDKCLAEVAKKVSIPGFRKGAKIPPQVIENAWSRNGGKKALKTMAINELCGELIGPALKEEYDLEPIGQPSLVTSAEVIAESFTPGEALEVTVKCDVWPDIQWKEVEGQEKPYFGLTGSYKRKPFNQERFDAALRDLKERYVKLEPYEDASQQLVMGDACVVNMVGYMATASGEKGDALPDAASGDNVEVVLGPGRYMDGLVEGLVDGKVGEVKTVNVRFPAALKNKDLAGKDAIFDVEILSASKRILPELTDEFAEQVRPGLTAESLKDELRKAVDSQDAQEYMGARNEALGKALSGVLEVEVPDTLITNQAREKYALMMTDMRNSGMADEDIKKMISPENFIKYKELSVDGIVRDFKVSMAVDEIARLENIQVPAYQVEEQMQSLKDQAAQEGQSEDMDEEQTRRKVESTLERRMVYDFLAEHANLVAE</sequence>
<feature type="region of interest" description="Disordered" evidence="9">
    <location>
        <begin position="403"/>
        <end position="426"/>
    </location>
</feature>
<dbReference type="InterPro" id="IPR036611">
    <property type="entry name" value="Trigger_fac_ribosome-bd_sf"/>
</dbReference>
<accession>B8CCH5</accession>
<dbReference type="GO" id="GO:0015031">
    <property type="term" value="P:protein transport"/>
    <property type="evidence" value="ECO:0007669"/>
    <property type="project" value="InterPro"/>
</dbReference>
<dbReference type="FunFam" id="3.30.70.1050:FF:000004">
    <property type="entry name" value="Trigger factor"/>
    <property type="match status" value="1"/>
</dbReference>
<dbReference type="GO" id="GO:0003755">
    <property type="term" value="F:peptidyl-prolyl cis-trans isomerase activity"/>
    <property type="evidence" value="ECO:0000318"/>
    <property type="project" value="GO_Central"/>
</dbReference>
<dbReference type="Proteomes" id="UP000001449">
    <property type="component" value="Chromosome 14"/>
</dbReference>
<dbReference type="STRING" id="35128.B8CCH5"/>
<evidence type="ECO:0000313" key="12">
    <source>
        <dbReference type="Proteomes" id="UP000001449"/>
    </source>
</evidence>
<keyword evidence="5" id="KW-0143">Chaperone</keyword>
<dbReference type="Gene3D" id="3.10.50.40">
    <property type="match status" value="1"/>
</dbReference>
<evidence type="ECO:0000256" key="7">
    <source>
        <dbReference type="ARBA" id="ARBA00024849"/>
    </source>
</evidence>
<reference evidence="11 12" key="1">
    <citation type="journal article" date="2004" name="Science">
        <title>The genome of the diatom Thalassiosira pseudonana: ecology, evolution, and metabolism.</title>
        <authorList>
            <person name="Armbrust E.V."/>
            <person name="Berges J.A."/>
            <person name="Bowler C."/>
            <person name="Green B.R."/>
            <person name="Martinez D."/>
            <person name="Putnam N.H."/>
            <person name="Zhou S."/>
            <person name="Allen A.E."/>
            <person name="Apt K.E."/>
            <person name="Bechner M."/>
            <person name="Brzezinski M.A."/>
            <person name="Chaal B.K."/>
            <person name="Chiovitti A."/>
            <person name="Davis A.K."/>
            <person name="Demarest M.S."/>
            <person name="Detter J.C."/>
            <person name="Glavina T."/>
            <person name="Goodstein D."/>
            <person name="Hadi M.Z."/>
            <person name="Hellsten U."/>
            <person name="Hildebrand M."/>
            <person name="Jenkins B.D."/>
            <person name="Jurka J."/>
            <person name="Kapitonov V.V."/>
            <person name="Kroger N."/>
            <person name="Lau W.W."/>
            <person name="Lane T.W."/>
            <person name="Larimer F.W."/>
            <person name="Lippmeier J.C."/>
            <person name="Lucas S."/>
            <person name="Medina M."/>
            <person name="Montsant A."/>
            <person name="Obornik M."/>
            <person name="Parker M.S."/>
            <person name="Palenik B."/>
            <person name="Pazour G.J."/>
            <person name="Richardson P.M."/>
            <person name="Rynearson T.A."/>
            <person name="Saito M.A."/>
            <person name="Schwartz D.C."/>
            <person name="Thamatrakoln K."/>
            <person name="Valentin K."/>
            <person name="Vardi A."/>
            <person name="Wilkerson F.P."/>
            <person name="Rokhsar D.S."/>
        </authorList>
    </citation>
    <scope>NUCLEOTIDE SEQUENCE [LARGE SCALE GENOMIC DNA]</scope>
    <source>
        <strain evidence="11 12">CCMP1335</strain>
    </source>
</reference>
<dbReference type="Pfam" id="PF00254">
    <property type="entry name" value="FKBP_C"/>
    <property type="match status" value="1"/>
</dbReference>
<evidence type="ECO:0000256" key="9">
    <source>
        <dbReference type="SAM" id="MobiDB-lite"/>
    </source>
</evidence>
<feature type="non-terminal residue" evidence="11">
    <location>
        <position position="450"/>
    </location>
</feature>
<dbReference type="PANTHER" id="PTHR30560:SF3">
    <property type="entry name" value="TRIGGER FACTOR-LIKE PROTEIN TIG, CHLOROPLASTIC"/>
    <property type="match status" value="1"/>
</dbReference>
<protein>
    <recommendedName>
        <fullName evidence="3 8">peptidylprolyl isomerase</fullName>
        <ecNumber evidence="3 8">5.2.1.8</ecNumber>
    </recommendedName>
</protein>
<dbReference type="SUPFAM" id="SSF109998">
    <property type="entry name" value="Triger factor/SurA peptide-binding domain-like"/>
    <property type="match status" value="1"/>
</dbReference>
<dbReference type="InterPro" id="IPR046357">
    <property type="entry name" value="PPIase_dom_sf"/>
</dbReference>
<dbReference type="InterPro" id="IPR037041">
    <property type="entry name" value="Trigger_fac_C_sf"/>
</dbReference>
<dbReference type="InterPro" id="IPR027304">
    <property type="entry name" value="Trigger_fact/SurA_dom_sf"/>
</dbReference>
<evidence type="ECO:0000256" key="3">
    <source>
        <dbReference type="ARBA" id="ARBA00013194"/>
    </source>
</evidence>
<dbReference type="Gene3D" id="1.10.3120.10">
    <property type="entry name" value="Trigger factor, C-terminal domain"/>
    <property type="match status" value="1"/>
</dbReference>
<dbReference type="HOGENOM" id="CLU_033058_0_0_1"/>
<dbReference type="GO" id="GO:0043022">
    <property type="term" value="F:ribosome binding"/>
    <property type="evidence" value="ECO:0000318"/>
    <property type="project" value="GO_Central"/>
</dbReference>
<dbReference type="EC" id="5.2.1.8" evidence="3 8"/>
<organism evidence="11 12">
    <name type="scientific">Thalassiosira pseudonana</name>
    <name type="common">Marine diatom</name>
    <name type="synonym">Cyclotella nana</name>
    <dbReference type="NCBI Taxonomy" id="35128"/>
    <lineage>
        <taxon>Eukaryota</taxon>
        <taxon>Sar</taxon>
        <taxon>Stramenopiles</taxon>
        <taxon>Ochrophyta</taxon>
        <taxon>Bacillariophyta</taxon>
        <taxon>Coscinodiscophyceae</taxon>
        <taxon>Thalassiosirophycidae</taxon>
        <taxon>Thalassiosirales</taxon>
        <taxon>Thalassiosiraceae</taxon>
        <taxon>Thalassiosira</taxon>
    </lineage>
</organism>
<dbReference type="PANTHER" id="PTHR30560">
    <property type="entry name" value="TRIGGER FACTOR CHAPERONE AND PEPTIDYL-PROLYL CIS/TRANS ISOMERASE"/>
    <property type="match status" value="1"/>
</dbReference>
<dbReference type="RefSeq" id="XP_002293764.1">
    <property type="nucleotide sequence ID" value="XM_002293728.1"/>
</dbReference>
<dbReference type="SUPFAM" id="SSF102735">
    <property type="entry name" value="Trigger factor ribosome-binding domain"/>
    <property type="match status" value="1"/>
</dbReference>
<comment type="catalytic activity">
    <reaction evidence="1 8">
        <text>[protein]-peptidylproline (omega=180) = [protein]-peptidylproline (omega=0)</text>
        <dbReference type="Rhea" id="RHEA:16237"/>
        <dbReference type="Rhea" id="RHEA-COMP:10747"/>
        <dbReference type="Rhea" id="RHEA-COMP:10748"/>
        <dbReference type="ChEBI" id="CHEBI:83833"/>
        <dbReference type="ChEBI" id="CHEBI:83834"/>
        <dbReference type="EC" id="5.2.1.8"/>
    </reaction>
</comment>
<dbReference type="eggNOG" id="ENOG502QUET">
    <property type="taxonomic scope" value="Eukaryota"/>
</dbReference>
<feature type="domain" description="PPIase FKBP-type" evidence="10">
    <location>
        <begin position="176"/>
        <end position="263"/>
    </location>
</feature>
<comment type="similarity">
    <text evidence="2">Belongs to the FKBP-type PPIase family. Tig subfamily.</text>
</comment>
<evidence type="ECO:0000313" key="11">
    <source>
        <dbReference type="EMBL" id="EED88773.1"/>
    </source>
</evidence>
<keyword evidence="12" id="KW-1185">Reference proteome</keyword>
<dbReference type="InterPro" id="IPR001179">
    <property type="entry name" value="PPIase_FKBP_dom"/>
</dbReference>
<dbReference type="InterPro" id="IPR008880">
    <property type="entry name" value="Trigger_fac_C"/>
</dbReference>
<evidence type="ECO:0000256" key="1">
    <source>
        <dbReference type="ARBA" id="ARBA00000971"/>
    </source>
</evidence>
<dbReference type="KEGG" id="tps:THAPSDRAFT_37277"/>
<name>B8CCH5_THAPS</name>
<dbReference type="InParanoid" id="B8CCH5"/>
<dbReference type="Pfam" id="PF05698">
    <property type="entry name" value="Trigger_C"/>
    <property type="match status" value="1"/>
</dbReference>
<evidence type="ECO:0000256" key="4">
    <source>
        <dbReference type="ARBA" id="ARBA00023110"/>
    </source>
</evidence>
<keyword evidence="6 8" id="KW-0413">Isomerase</keyword>
<dbReference type="EMBL" id="CM000649">
    <property type="protein sequence ID" value="EED88773.1"/>
    <property type="molecule type" value="Genomic_DNA"/>
</dbReference>
<evidence type="ECO:0000259" key="10">
    <source>
        <dbReference type="PROSITE" id="PS50059"/>
    </source>
</evidence>
<evidence type="ECO:0000256" key="5">
    <source>
        <dbReference type="ARBA" id="ARBA00023186"/>
    </source>
</evidence>
<dbReference type="Gene3D" id="3.30.70.1050">
    <property type="entry name" value="Trigger factor ribosome-binding domain"/>
    <property type="match status" value="1"/>
</dbReference>
<dbReference type="Pfam" id="PF05697">
    <property type="entry name" value="Trigger_N"/>
    <property type="match status" value="1"/>
</dbReference>
<feature type="non-terminal residue" evidence="11">
    <location>
        <position position="1"/>
    </location>
</feature>
<dbReference type="OMA" id="KGIKTQF"/>
<dbReference type="SUPFAM" id="SSF54534">
    <property type="entry name" value="FKBP-like"/>
    <property type="match status" value="1"/>
</dbReference>
<dbReference type="HAMAP" id="MF_00303">
    <property type="entry name" value="Trigger_factor_Tig"/>
    <property type="match status" value="1"/>
</dbReference>
<proteinExistence type="inferred from homology"/>
<dbReference type="GO" id="GO:0043335">
    <property type="term" value="P:protein unfolding"/>
    <property type="evidence" value="ECO:0000318"/>
    <property type="project" value="GO_Central"/>
</dbReference>
<keyword evidence="4 8" id="KW-0697">Rotamase</keyword>
<evidence type="ECO:0000256" key="8">
    <source>
        <dbReference type="PROSITE-ProRule" id="PRU00277"/>
    </source>
</evidence>
<dbReference type="GeneID" id="7452690"/>
<dbReference type="InterPro" id="IPR005215">
    <property type="entry name" value="Trig_fac"/>
</dbReference>
<dbReference type="NCBIfam" id="TIGR00115">
    <property type="entry name" value="tig"/>
    <property type="match status" value="1"/>
</dbReference>
<gene>
    <name evidence="11" type="ORF">THAPSDRAFT_37277</name>
</gene>
<dbReference type="InterPro" id="IPR008881">
    <property type="entry name" value="Trigger_fac_ribosome-bd_bac"/>
</dbReference>
<dbReference type="AlphaFoldDB" id="B8CCH5"/>
<dbReference type="PROSITE" id="PS50059">
    <property type="entry name" value="FKBP_PPIASE"/>
    <property type="match status" value="1"/>
</dbReference>
<dbReference type="GO" id="GO:0044183">
    <property type="term" value="F:protein folding chaperone"/>
    <property type="evidence" value="ECO:0000318"/>
    <property type="project" value="GO_Central"/>
</dbReference>
<reference evidence="11 12" key="2">
    <citation type="journal article" date="2008" name="Nature">
        <title>The Phaeodactylum genome reveals the evolutionary history of diatom genomes.</title>
        <authorList>
            <person name="Bowler C."/>
            <person name="Allen A.E."/>
            <person name="Badger J.H."/>
            <person name="Grimwood J."/>
            <person name="Jabbari K."/>
            <person name="Kuo A."/>
            <person name="Maheswari U."/>
            <person name="Martens C."/>
            <person name="Maumus F."/>
            <person name="Otillar R.P."/>
            <person name="Rayko E."/>
            <person name="Salamov A."/>
            <person name="Vandepoele K."/>
            <person name="Beszteri B."/>
            <person name="Gruber A."/>
            <person name="Heijde M."/>
            <person name="Katinka M."/>
            <person name="Mock T."/>
            <person name="Valentin K."/>
            <person name="Verret F."/>
            <person name="Berges J.A."/>
            <person name="Brownlee C."/>
            <person name="Cadoret J.P."/>
            <person name="Chiovitti A."/>
            <person name="Choi C.J."/>
            <person name="Coesel S."/>
            <person name="De Martino A."/>
            <person name="Detter J.C."/>
            <person name="Durkin C."/>
            <person name="Falciatore A."/>
            <person name="Fournet J."/>
            <person name="Haruta M."/>
            <person name="Huysman M.J."/>
            <person name="Jenkins B.D."/>
            <person name="Jiroutova K."/>
            <person name="Jorgensen R.E."/>
            <person name="Joubert Y."/>
            <person name="Kaplan A."/>
            <person name="Kroger N."/>
            <person name="Kroth P.G."/>
            <person name="La Roche J."/>
            <person name="Lindquist E."/>
            <person name="Lommer M."/>
            <person name="Martin-Jezequel V."/>
            <person name="Lopez P.J."/>
            <person name="Lucas S."/>
            <person name="Mangogna M."/>
            <person name="McGinnis K."/>
            <person name="Medlin L.K."/>
            <person name="Montsant A."/>
            <person name="Oudot-Le Secq M.P."/>
            <person name="Napoli C."/>
            <person name="Obornik M."/>
            <person name="Parker M.S."/>
            <person name="Petit J.L."/>
            <person name="Porcel B.M."/>
            <person name="Poulsen N."/>
            <person name="Robison M."/>
            <person name="Rychlewski L."/>
            <person name="Rynearson T.A."/>
            <person name="Schmutz J."/>
            <person name="Shapiro H."/>
            <person name="Siaut M."/>
            <person name="Stanley M."/>
            <person name="Sussman M.R."/>
            <person name="Taylor A.R."/>
            <person name="Vardi A."/>
            <person name="von Dassow P."/>
            <person name="Vyverman W."/>
            <person name="Willis A."/>
            <person name="Wyrwicz L.S."/>
            <person name="Rokhsar D.S."/>
            <person name="Weissenbach J."/>
            <person name="Armbrust E.V."/>
            <person name="Green B.R."/>
            <person name="Van de Peer Y."/>
            <person name="Grigoriev I.V."/>
        </authorList>
    </citation>
    <scope>NUCLEOTIDE SEQUENCE [LARGE SCALE GENOMIC DNA]</scope>
    <source>
        <strain evidence="11 12">CCMP1335</strain>
    </source>
</reference>
<dbReference type="PaxDb" id="35128-Thaps37277"/>
<evidence type="ECO:0000256" key="2">
    <source>
        <dbReference type="ARBA" id="ARBA00005464"/>
    </source>
</evidence>
<dbReference type="GO" id="GO:0051083">
    <property type="term" value="P:'de novo' cotranslational protein folding"/>
    <property type="evidence" value="ECO:0000318"/>
    <property type="project" value="GO_Central"/>
</dbReference>
<dbReference type="PIRSF" id="PIRSF003095">
    <property type="entry name" value="Trigger_factor"/>
    <property type="match status" value="1"/>
</dbReference>
<comment type="function">
    <text evidence="7">Involved in protein export. Acts as a chaperone by maintaining the newly synthesized protein in an open conformation. Functions as a peptidyl-prolyl cis-trans isomerase.</text>
</comment>